<feature type="compositionally biased region" description="Low complexity" evidence="1">
    <location>
        <begin position="182"/>
        <end position="196"/>
    </location>
</feature>
<feature type="region of interest" description="Disordered" evidence="1">
    <location>
        <begin position="182"/>
        <end position="250"/>
    </location>
</feature>
<organism evidence="3 4">
    <name type="scientific">Cimex lectularius</name>
    <name type="common">Bed bug</name>
    <name type="synonym">Acanthia lectularia</name>
    <dbReference type="NCBI Taxonomy" id="79782"/>
    <lineage>
        <taxon>Eukaryota</taxon>
        <taxon>Metazoa</taxon>
        <taxon>Ecdysozoa</taxon>
        <taxon>Arthropoda</taxon>
        <taxon>Hexapoda</taxon>
        <taxon>Insecta</taxon>
        <taxon>Pterygota</taxon>
        <taxon>Neoptera</taxon>
        <taxon>Paraneoptera</taxon>
        <taxon>Hemiptera</taxon>
        <taxon>Heteroptera</taxon>
        <taxon>Panheteroptera</taxon>
        <taxon>Cimicomorpha</taxon>
        <taxon>Cimicidae</taxon>
        <taxon>Cimex</taxon>
    </lineage>
</organism>
<protein>
    <submittedName>
        <fullName evidence="3">Uncharacterized protein</fullName>
    </submittedName>
</protein>
<feature type="compositionally biased region" description="Pro residues" evidence="1">
    <location>
        <begin position="197"/>
        <end position="213"/>
    </location>
</feature>
<accession>A0A8I6TFE4</accession>
<proteinExistence type="predicted"/>
<keyword evidence="4" id="KW-1185">Reference proteome</keyword>
<evidence type="ECO:0000256" key="2">
    <source>
        <dbReference type="SAM" id="SignalP"/>
    </source>
</evidence>
<evidence type="ECO:0000313" key="4">
    <source>
        <dbReference type="Proteomes" id="UP000494040"/>
    </source>
</evidence>
<dbReference type="Proteomes" id="UP000494040">
    <property type="component" value="Unassembled WGS sequence"/>
</dbReference>
<dbReference type="EnsemblMetazoa" id="XM_014396490.2">
    <property type="protein sequence ID" value="XP_014251976.1"/>
    <property type="gene ID" value="LOC106668068"/>
</dbReference>
<dbReference type="KEGG" id="clec:106668068"/>
<dbReference type="OMA" id="YHPHSIK"/>
<dbReference type="RefSeq" id="XP_014251977.1">
    <property type="nucleotide sequence ID" value="XM_014396491.2"/>
</dbReference>
<sequence>MKVFLLLLCLGGGPAIVFATAKDTSDQKEEAGVVTENPSSLTPAEQAMLEELVDHAIAQEELLRSRRSGLIKKKSDKINRLSSLEHPPSDHYGPPEPLSYGTKSFSLWSFKKAILNALIQAVKAITGGVLALKGQLVKVKGHIVAAKGKLLETKGDAITEFGKHLATKALLTPVHLSNYDHSGPAHGPYPSAGSPSYGPPAHHPPPAQIPPPSSNYGAPSYGPPSGPYPGHAPPSSYGAPPPPSANSYLPPSGGFGSEYIHGEFPPTMFGHQLNNDFGNHHLKRDTIDNNKGSSDGLQAGIVVLKPINLPQAKEQDSVYRPPQAFSTNVHKHRRSINNRQRQF</sequence>
<name>A0A8I6TFE4_CIMLE</name>
<dbReference type="OrthoDB" id="8195535at2759"/>
<dbReference type="EnsemblMetazoa" id="XM_014396491.2">
    <property type="protein sequence ID" value="XP_014251977.1"/>
    <property type="gene ID" value="LOC106668068"/>
</dbReference>
<dbReference type="AlphaFoldDB" id="A0A8I6TFE4"/>
<feature type="compositionally biased region" description="Pro residues" evidence="1">
    <location>
        <begin position="221"/>
        <end position="232"/>
    </location>
</feature>
<evidence type="ECO:0000313" key="3">
    <source>
        <dbReference type="EnsemblMetazoa" id="XP_014251976.1"/>
    </source>
</evidence>
<evidence type="ECO:0000256" key="1">
    <source>
        <dbReference type="SAM" id="MobiDB-lite"/>
    </source>
</evidence>
<keyword evidence="2" id="KW-0732">Signal</keyword>
<dbReference type="GeneID" id="106668068"/>
<feature type="signal peptide" evidence="2">
    <location>
        <begin position="1"/>
        <end position="19"/>
    </location>
</feature>
<dbReference type="RefSeq" id="XP_014251976.1">
    <property type="nucleotide sequence ID" value="XM_014396490.2"/>
</dbReference>
<feature type="chain" id="PRO_5036269625" evidence="2">
    <location>
        <begin position="20"/>
        <end position="343"/>
    </location>
</feature>
<reference evidence="3" key="1">
    <citation type="submission" date="2022-01" db="UniProtKB">
        <authorList>
            <consortium name="EnsemblMetazoa"/>
        </authorList>
    </citation>
    <scope>IDENTIFICATION</scope>
</reference>